<organism evidence="1 2">
    <name type="scientific">Nonomuraea spiralis</name>
    <dbReference type="NCBI Taxonomy" id="46182"/>
    <lineage>
        <taxon>Bacteria</taxon>
        <taxon>Bacillati</taxon>
        <taxon>Actinomycetota</taxon>
        <taxon>Actinomycetes</taxon>
        <taxon>Streptosporangiales</taxon>
        <taxon>Streptosporangiaceae</taxon>
        <taxon>Nonomuraea</taxon>
    </lineage>
</organism>
<reference evidence="1 2" key="1">
    <citation type="submission" date="2024-09" db="EMBL/GenBank/DDBJ databases">
        <authorList>
            <person name="Sun Q."/>
            <person name="Mori K."/>
        </authorList>
    </citation>
    <scope>NUCLEOTIDE SEQUENCE [LARGE SCALE GENOMIC DNA]</scope>
    <source>
        <strain evidence="1 2">CCM 3426</strain>
    </source>
</reference>
<proteinExistence type="predicted"/>
<keyword evidence="2" id="KW-1185">Reference proteome</keyword>
<evidence type="ECO:0000313" key="1">
    <source>
        <dbReference type="EMBL" id="MFB9206100.1"/>
    </source>
</evidence>
<accession>A0ABV5INI0</accession>
<dbReference type="Proteomes" id="UP001589647">
    <property type="component" value="Unassembled WGS sequence"/>
</dbReference>
<dbReference type="RefSeq" id="WP_189653984.1">
    <property type="nucleotide sequence ID" value="NZ_BMRC01000053.1"/>
</dbReference>
<evidence type="ECO:0000313" key="2">
    <source>
        <dbReference type="Proteomes" id="UP001589647"/>
    </source>
</evidence>
<sequence>MIDMPRESRRTVQEVHHYLLTQLNLALRRPGMYGGEIALRLYMDATAFADDREAAWREELEQLRTRECFPSTGVRGAFRLLWGDDHEGAVSSVYAEIAHRQGWLELDRTLSLAEYDEIFRTSKSWCAQDRFLSEVYTTFGPPSVLFGGTNPNFPKTLAYSTDRPEDPLICFHLWNGFASPPSSESVPVHAEPALLAIRTGGTRFTDGFTFAPEGTSRRQPSDQL</sequence>
<gene>
    <name evidence="1" type="ORF">ACFFV7_33245</name>
</gene>
<dbReference type="EMBL" id="JBHMEI010000034">
    <property type="protein sequence ID" value="MFB9206100.1"/>
    <property type="molecule type" value="Genomic_DNA"/>
</dbReference>
<name>A0ABV5INI0_9ACTN</name>
<protein>
    <submittedName>
        <fullName evidence="1">Uncharacterized protein</fullName>
    </submittedName>
</protein>
<comment type="caution">
    <text evidence="1">The sequence shown here is derived from an EMBL/GenBank/DDBJ whole genome shotgun (WGS) entry which is preliminary data.</text>
</comment>